<dbReference type="PANTHER" id="PTHR33781:SF3">
    <property type="entry name" value="PROTEIN PHYTOCHROME KINASE SUBSTRATE 3"/>
    <property type="match status" value="1"/>
</dbReference>
<dbReference type="EMBL" id="QGKX02000088">
    <property type="protein sequence ID" value="KAF3588778.1"/>
    <property type="molecule type" value="Genomic_DNA"/>
</dbReference>
<proteinExistence type="predicted"/>
<feature type="compositionally biased region" description="Basic and acidic residues" evidence="1">
    <location>
        <begin position="132"/>
        <end position="141"/>
    </location>
</feature>
<dbReference type="GO" id="GO:0009638">
    <property type="term" value="P:phototropism"/>
    <property type="evidence" value="ECO:0007669"/>
    <property type="project" value="InterPro"/>
</dbReference>
<feature type="compositionally biased region" description="Low complexity" evidence="1">
    <location>
        <begin position="279"/>
        <end position="293"/>
    </location>
</feature>
<name>A0A8S9S7Z9_BRACR</name>
<gene>
    <name evidence="2" type="ORF">F2Q69_00027063</name>
</gene>
<accession>A0A8S9S7Z9</accession>
<dbReference type="AlphaFoldDB" id="A0A8S9S7Z9"/>
<feature type="region of interest" description="Disordered" evidence="1">
    <location>
        <begin position="132"/>
        <end position="170"/>
    </location>
</feature>
<feature type="region of interest" description="Disordered" evidence="1">
    <location>
        <begin position="277"/>
        <end position="304"/>
    </location>
</feature>
<reference evidence="2" key="1">
    <citation type="submission" date="2019-12" db="EMBL/GenBank/DDBJ databases">
        <title>Genome sequencing and annotation of Brassica cretica.</title>
        <authorList>
            <person name="Studholme D.J."/>
            <person name="Sarris P."/>
        </authorList>
    </citation>
    <scope>NUCLEOTIDE SEQUENCE</scope>
    <source>
        <strain evidence="2">PFS-109/04</strain>
        <tissue evidence="2">Leaf</tissue>
    </source>
</reference>
<dbReference type="InterPro" id="IPR039615">
    <property type="entry name" value="PKS"/>
</dbReference>
<feature type="compositionally biased region" description="Polar residues" evidence="1">
    <location>
        <begin position="157"/>
        <end position="170"/>
    </location>
</feature>
<comment type="caution">
    <text evidence="2">The sequence shown here is derived from an EMBL/GenBank/DDBJ whole genome shotgun (WGS) entry which is preliminary data.</text>
</comment>
<dbReference type="PANTHER" id="PTHR33781">
    <property type="entry name" value="PROTEIN PHYTOCHROME KINASE SUBSTRATE 1-RELATED"/>
    <property type="match status" value="1"/>
</dbReference>
<sequence length="400" mass="45314">MSFSTTSSHLHLLHYITFPSTCAVLVQRRSVNHRQSLTTTTAQRHESSQTTGELCRDLRRYDHNTTVLHCCRHRSTVVMSLPMLVTMEPPHHETSKAGAAISLPPIMDPYYQGLKVLQHEARSCKDITNQKEKENIQDDLHPQMTKNTSTRSRTSRQGTPSVRSESSYNSETFLMRFNNNNDNIQRKTNETSVSFGGFRCYGPCYGVKTVNTERKNSSKVGNNDRDYVAYDPRKHINKPRPRLEARKADYPEPQRSDIAMNLERKLSMHSWDAIPNHISTKNNNGNNSSMSSKTLEEETASEASSDLFEIENKRAVSMSRVRLALDGVWGTRSGSVVKAKPMIAEKVRSGGLLSGCKSHKAVSVLDSTKILKETSKVDHHEMSQKKKFKTEIRIQDLSFL</sequence>
<organism evidence="2 3">
    <name type="scientific">Brassica cretica</name>
    <name type="common">Mustard</name>
    <dbReference type="NCBI Taxonomy" id="69181"/>
    <lineage>
        <taxon>Eukaryota</taxon>
        <taxon>Viridiplantae</taxon>
        <taxon>Streptophyta</taxon>
        <taxon>Embryophyta</taxon>
        <taxon>Tracheophyta</taxon>
        <taxon>Spermatophyta</taxon>
        <taxon>Magnoliopsida</taxon>
        <taxon>eudicotyledons</taxon>
        <taxon>Gunneridae</taxon>
        <taxon>Pentapetalae</taxon>
        <taxon>rosids</taxon>
        <taxon>malvids</taxon>
        <taxon>Brassicales</taxon>
        <taxon>Brassicaceae</taxon>
        <taxon>Brassiceae</taxon>
        <taxon>Brassica</taxon>
    </lineage>
</organism>
<dbReference type="Proteomes" id="UP000712600">
    <property type="component" value="Unassembled WGS sequence"/>
</dbReference>
<evidence type="ECO:0000256" key="1">
    <source>
        <dbReference type="SAM" id="MobiDB-lite"/>
    </source>
</evidence>
<evidence type="ECO:0000313" key="3">
    <source>
        <dbReference type="Proteomes" id="UP000712600"/>
    </source>
</evidence>
<evidence type="ECO:0000313" key="2">
    <source>
        <dbReference type="EMBL" id="KAF3588778.1"/>
    </source>
</evidence>
<protein>
    <submittedName>
        <fullName evidence="2">Uncharacterized protein</fullName>
    </submittedName>
</protein>